<dbReference type="CDD" id="cd02209">
    <property type="entry name" value="cupin_XRE_C"/>
    <property type="match status" value="1"/>
</dbReference>
<dbReference type="GO" id="GO:0005829">
    <property type="term" value="C:cytosol"/>
    <property type="evidence" value="ECO:0007669"/>
    <property type="project" value="TreeGrafter"/>
</dbReference>
<comment type="caution">
    <text evidence="3">The sequence shown here is derived from an EMBL/GenBank/DDBJ whole genome shotgun (WGS) entry which is preliminary data.</text>
</comment>
<dbReference type="AlphaFoldDB" id="A0A7C4AS13"/>
<name>A0A7C4AS13_9BACT</name>
<keyword evidence="1" id="KW-0238">DNA-binding</keyword>
<proteinExistence type="predicted"/>
<protein>
    <submittedName>
        <fullName evidence="3">Cupin domain-containing protein</fullName>
    </submittedName>
</protein>
<dbReference type="InterPro" id="IPR013096">
    <property type="entry name" value="Cupin_2"/>
</dbReference>
<dbReference type="GO" id="GO:0003700">
    <property type="term" value="F:DNA-binding transcription factor activity"/>
    <property type="evidence" value="ECO:0007669"/>
    <property type="project" value="TreeGrafter"/>
</dbReference>
<evidence type="ECO:0000256" key="1">
    <source>
        <dbReference type="ARBA" id="ARBA00023125"/>
    </source>
</evidence>
<dbReference type="EMBL" id="DTGT01000244">
    <property type="protein sequence ID" value="HGH61188.1"/>
    <property type="molecule type" value="Genomic_DNA"/>
</dbReference>
<dbReference type="Gene3D" id="1.10.260.40">
    <property type="entry name" value="lambda repressor-like DNA-binding domains"/>
    <property type="match status" value="1"/>
</dbReference>
<dbReference type="PROSITE" id="PS50943">
    <property type="entry name" value="HTH_CROC1"/>
    <property type="match status" value="1"/>
</dbReference>
<evidence type="ECO:0000259" key="2">
    <source>
        <dbReference type="PROSITE" id="PS50943"/>
    </source>
</evidence>
<organism evidence="3">
    <name type="scientific">Desulfomonile tiedjei</name>
    <dbReference type="NCBI Taxonomy" id="2358"/>
    <lineage>
        <taxon>Bacteria</taxon>
        <taxon>Pseudomonadati</taxon>
        <taxon>Thermodesulfobacteriota</taxon>
        <taxon>Desulfomonilia</taxon>
        <taxon>Desulfomonilales</taxon>
        <taxon>Desulfomonilaceae</taxon>
        <taxon>Desulfomonile</taxon>
    </lineage>
</organism>
<gene>
    <name evidence="3" type="ORF">ENV54_07820</name>
</gene>
<dbReference type="PANTHER" id="PTHR46797:SF1">
    <property type="entry name" value="METHYLPHOSPHONATE SYNTHASE"/>
    <property type="match status" value="1"/>
</dbReference>
<dbReference type="CDD" id="cd00093">
    <property type="entry name" value="HTH_XRE"/>
    <property type="match status" value="1"/>
</dbReference>
<dbReference type="SUPFAM" id="SSF51182">
    <property type="entry name" value="RmlC-like cupins"/>
    <property type="match status" value="1"/>
</dbReference>
<dbReference type="SMART" id="SM00530">
    <property type="entry name" value="HTH_XRE"/>
    <property type="match status" value="1"/>
</dbReference>
<dbReference type="SUPFAM" id="SSF47413">
    <property type="entry name" value="lambda repressor-like DNA-binding domains"/>
    <property type="match status" value="1"/>
</dbReference>
<reference evidence="3" key="1">
    <citation type="journal article" date="2020" name="mSystems">
        <title>Genome- and Community-Level Interaction Insights into Carbon Utilization and Element Cycling Functions of Hydrothermarchaeota in Hydrothermal Sediment.</title>
        <authorList>
            <person name="Zhou Z."/>
            <person name="Liu Y."/>
            <person name="Xu W."/>
            <person name="Pan J."/>
            <person name="Luo Z.H."/>
            <person name="Li M."/>
        </authorList>
    </citation>
    <scope>NUCLEOTIDE SEQUENCE [LARGE SCALE GENOMIC DNA]</scope>
    <source>
        <strain evidence="3">SpSt-769</strain>
    </source>
</reference>
<feature type="domain" description="HTH cro/C1-type" evidence="2">
    <location>
        <begin position="15"/>
        <end position="69"/>
    </location>
</feature>
<sequence length="180" mass="20301">MAKKAEKSQSTGERIREMRKKLNLDITQLAEKTGLTADYLQEIEADAVVPPVGTLITISRALAVDSAALLAEEKKEERRRSYRKRTKSYSYKNLTPGAEDKHLWAYLVTLDPGKAHEMVEYKHPGEEFVYVLEGKVEIQVGEAVHQLKKGATLHFNSSIPHNLKNLSNKKSQLIVVVYTP</sequence>
<dbReference type="InterPro" id="IPR001387">
    <property type="entry name" value="Cro/C1-type_HTH"/>
</dbReference>
<dbReference type="Pfam" id="PF12844">
    <property type="entry name" value="HTH_19"/>
    <property type="match status" value="1"/>
</dbReference>
<accession>A0A7C4AS13</accession>
<dbReference type="Pfam" id="PF07883">
    <property type="entry name" value="Cupin_2"/>
    <property type="match status" value="1"/>
</dbReference>
<dbReference type="InterPro" id="IPR011051">
    <property type="entry name" value="RmlC_Cupin_sf"/>
</dbReference>
<dbReference type="InterPro" id="IPR014710">
    <property type="entry name" value="RmlC-like_jellyroll"/>
</dbReference>
<dbReference type="PANTHER" id="PTHR46797">
    <property type="entry name" value="HTH-TYPE TRANSCRIPTIONAL REGULATOR"/>
    <property type="match status" value="1"/>
</dbReference>
<dbReference type="InterPro" id="IPR050807">
    <property type="entry name" value="TransReg_Diox_bact_type"/>
</dbReference>
<evidence type="ECO:0000313" key="3">
    <source>
        <dbReference type="EMBL" id="HGH61188.1"/>
    </source>
</evidence>
<dbReference type="InterPro" id="IPR010982">
    <property type="entry name" value="Lambda_DNA-bd_dom_sf"/>
</dbReference>
<dbReference type="GO" id="GO:0003677">
    <property type="term" value="F:DNA binding"/>
    <property type="evidence" value="ECO:0007669"/>
    <property type="project" value="UniProtKB-KW"/>
</dbReference>
<dbReference type="Gene3D" id="2.60.120.10">
    <property type="entry name" value="Jelly Rolls"/>
    <property type="match status" value="1"/>
</dbReference>